<feature type="compositionally biased region" description="Low complexity" evidence="3">
    <location>
        <begin position="1981"/>
        <end position="1996"/>
    </location>
</feature>
<dbReference type="SUPFAM" id="SSF46689">
    <property type="entry name" value="Homeodomain-like"/>
    <property type="match status" value="2"/>
</dbReference>
<dbReference type="GO" id="GO:1902532">
    <property type="term" value="P:negative regulation of intracellular signal transduction"/>
    <property type="evidence" value="ECO:0007669"/>
    <property type="project" value="UniProtKB-ARBA"/>
</dbReference>
<dbReference type="InterPro" id="IPR017884">
    <property type="entry name" value="SANT_dom"/>
</dbReference>
<feature type="compositionally biased region" description="Basic and acidic residues" evidence="3">
    <location>
        <begin position="141"/>
        <end position="155"/>
    </location>
</feature>
<evidence type="ECO:0000256" key="1">
    <source>
        <dbReference type="ARBA" id="ARBA00010097"/>
    </source>
</evidence>
<dbReference type="Gene3D" id="1.10.10.60">
    <property type="entry name" value="Homeodomain-like"/>
    <property type="match status" value="1"/>
</dbReference>
<feature type="compositionally biased region" description="Low complexity" evidence="3">
    <location>
        <begin position="2249"/>
        <end position="2265"/>
    </location>
</feature>
<gene>
    <name evidence="8" type="primary">NCOR1</name>
</gene>
<dbReference type="InterPro" id="IPR031557">
    <property type="entry name" value="N-CoR_GPS2_interact"/>
</dbReference>
<feature type="region of interest" description="Disordered" evidence="3">
    <location>
        <begin position="139"/>
        <end position="177"/>
    </location>
</feature>
<feature type="compositionally biased region" description="Polar residues" evidence="3">
    <location>
        <begin position="2366"/>
        <end position="2378"/>
    </location>
</feature>
<dbReference type="GeneID" id="106981419"/>
<dbReference type="GO" id="GO:0017053">
    <property type="term" value="C:transcription repressor complex"/>
    <property type="evidence" value="ECO:0007669"/>
    <property type="project" value="UniProtKB-ARBA"/>
</dbReference>
<feature type="region of interest" description="Disordered" evidence="3">
    <location>
        <begin position="1106"/>
        <end position="1127"/>
    </location>
</feature>
<feature type="compositionally biased region" description="Basic and acidic residues" evidence="3">
    <location>
        <begin position="212"/>
        <end position="221"/>
    </location>
</feature>
<feature type="region of interest" description="Disordered" evidence="3">
    <location>
        <begin position="2027"/>
        <end position="2116"/>
    </location>
</feature>
<feature type="compositionally biased region" description="Polar residues" evidence="3">
    <location>
        <begin position="1531"/>
        <end position="1541"/>
    </location>
</feature>
<feature type="compositionally biased region" description="Polar residues" evidence="3">
    <location>
        <begin position="1568"/>
        <end position="1595"/>
    </location>
</feature>
<dbReference type="InterPro" id="IPR001005">
    <property type="entry name" value="SANT/Myb"/>
</dbReference>
<dbReference type="Pfam" id="PF15784">
    <property type="entry name" value="GPS2_interact"/>
    <property type="match status" value="1"/>
</dbReference>
<feature type="compositionally biased region" description="Basic and acidic residues" evidence="3">
    <location>
        <begin position="99"/>
        <end position="117"/>
    </location>
</feature>
<evidence type="ECO:0000259" key="6">
    <source>
        <dbReference type="PROSITE" id="PS51294"/>
    </source>
</evidence>
<dbReference type="SMART" id="SM00717">
    <property type="entry name" value="SANT"/>
    <property type="match status" value="2"/>
</dbReference>
<protein>
    <submittedName>
        <fullName evidence="8">Nuclear receptor corepressor 1 isoform X12</fullName>
    </submittedName>
</protein>
<feature type="compositionally biased region" description="Basic and acidic residues" evidence="3">
    <location>
        <begin position="551"/>
        <end position="566"/>
    </location>
</feature>
<feature type="domain" description="Myb-like" evidence="4">
    <location>
        <begin position="630"/>
        <end position="680"/>
    </location>
</feature>
<dbReference type="GO" id="GO:0046966">
    <property type="term" value="F:nuclear thyroid hormone receptor binding"/>
    <property type="evidence" value="ECO:0007669"/>
    <property type="project" value="TreeGrafter"/>
</dbReference>
<feature type="compositionally biased region" description="Basic and acidic residues" evidence="3">
    <location>
        <begin position="519"/>
        <end position="541"/>
    </location>
</feature>
<evidence type="ECO:0000256" key="2">
    <source>
        <dbReference type="ARBA" id="ARBA00023054"/>
    </source>
</evidence>
<feature type="region of interest" description="Disordered" evidence="3">
    <location>
        <begin position="1215"/>
        <end position="1238"/>
    </location>
</feature>
<feature type="compositionally biased region" description="Polar residues" evidence="3">
    <location>
        <begin position="2391"/>
        <end position="2400"/>
    </location>
</feature>
<dbReference type="PROSITE" id="PS51293">
    <property type="entry name" value="SANT"/>
    <property type="match status" value="2"/>
</dbReference>
<dbReference type="GO" id="GO:0005654">
    <property type="term" value="C:nucleoplasm"/>
    <property type="evidence" value="ECO:0007669"/>
    <property type="project" value="UniProtKB-ARBA"/>
</dbReference>
<dbReference type="Proteomes" id="UP001652583">
    <property type="component" value="Chromosome E1"/>
</dbReference>
<dbReference type="PANTHER" id="PTHR13992:SF5">
    <property type="entry name" value="NUCLEAR RECEPTOR COREPRESSOR 1"/>
    <property type="match status" value="1"/>
</dbReference>
<feature type="domain" description="SANT" evidence="5">
    <location>
        <begin position="444"/>
        <end position="495"/>
    </location>
</feature>
<feature type="region of interest" description="Disordered" evidence="3">
    <location>
        <begin position="1960"/>
        <end position="2001"/>
    </location>
</feature>
<dbReference type="CDD" id="cd00167">
    <property type="entry name" value="SANT"/>
    <property type="match status" value="2"/>
</dbReference>
<dbReference type="PROSITE" id="PS50090">
    <property type="entry name" value="MYB_LIKE"/>
    <property type="match status" value="1"/>
</dbReference>
<feature type="region of interest" description="Disordered" evidence="3">
    <location>
        <begin position="504"/>
        <end position="642"/>
    </location>
</feature>
<feature type="region of interest" description="Disordered" evidence="3">
    <location>
        <begin position="2249"/>
        <end position="2345"/>
    </location>
</feature>
<feature type="compositionally biased region" description="Basic and acidic residues" evidence="3">
    <location>
        <begin position="1796"/>
        <end position="1809"/>
    </location>
</feature>
<feature type="region of interest" description="Disordered" evidence="3">
    <location>
        <begin position="1551"/>
        <end position="1642"/>
    </location>
</feature>
<dbReference type="PANTHER" id="PTHR13992">
    <property type="entry name" value="NUCLEAR RECEPTOR CO-REPRESSOR RELATED NCOR"/>
    <property type="match status" value="1"/>
</dbReference>
<feature type="compositionally biased region" description="Basic and acidic residues" evidence="3">
    <location>
        <begin position="77"/>
        <end position="88"/>
    </location>
</feature>
<feature type="compositionally biased region" description="Basic and acidic residues" evidence="3">
    <location>
        <begin position="862"/>
        <end position="880"/>
    </location>
</feature>
<feature type="region of interest" description="Disordered" evidence="3">
    <location>
        <begin position="1"/>
        <end position="117"/>
    </location>
</feature>
<dbReference type="InterPro" id="IPR009057">
    <property type="entry name" value="Homeodomain-like_sf"/>
</dbReference>
<keyword evidence="8" id="KW-0675">Receptor</keyword>
<dbReference type="InterPro" id="IPR051571">
    <property type="entry name" value="N-CoR_corepressor"/>
</dbReference>
<proteinExistence type="inferred from homology"/>
<accession>A0A6J1YEM8</accession>
<feature type="region of interest" description="Disordered" evidence="3">
    <location>
        <begin position="2365"/>
        <end position="2400"/>
    </location>
</feature>
<feature type="compositionally biased region" description="Polar residues" evidence="3">
    <location>
        <begin position="897"/>
        <end position="908"/>
    </location>
</feature>
<feature type="domain" description="SANT" evidence="5">
    <location>
        <begin position="633"/>
        <end position="684"/>
    </location>
</feature>
<feature type="region of interest" description="Disordered" evidence="3">
    <location>
        <begin position="1173"/>
        <end position="1202"/>
    </location>
</feature>
<feature type="compositionally biased region" description="Acidic residues" evidence="3">
    <location>
        <begin position="719"/>
        <end position="738"/>
    </location>
</feature>
<dbReference type="GO" id="GO:0006325">
    <property type="term" value="P:chromatin organization"/>
    <property type="evidence" value="ECO:0007669"/>
    <property type="project" value="UniProtKB-KW"/>
</dbReference>
<feature type="compositionally biased region" description="Polar residues" evidence="3">
    <location>
        <begin position="1"/>
        <end position="17"/>
    </location>
</feature>
<dbReference type="RefSeq" id="XP_026903198.2">
    <property type="nucleotide sequence ID" value="XM_027047397.2"/>
</dbReference>
<dbReference type="PROSITE" id="PS51294">
    <property type="entry name" value="HTH_MYB"/>
    <property type="match status" value="1"/>
</dbReference>
<name>A0A6J1YEM8_ACIJB</name>
<dbReference type="Gene3D" id="1.20.58.1880">
    <property type="match status" value="1"/>
</dbReference>
<feature type="region of interest" description="Disordered" evidence="3">
    <location>
        <begin position="206"/>
        <end position="231"/>
    </location>
</feature>
<dbReference type="GO" id="GO:0000122">
    <property type="term" value="P:negative regulation of transcription by RNA polymerase II"/>
    <property type="evidence" value="ECO:0007669"/>
    <property type="project" value="TreeGrafter"/>
</dbReference>
<feature type="region of interest" description="Disordered" evidence="3">
    <location>
        <begin position="1776"/>
        <end position="1846"/>
    </location>
</feature>
<sequence length="2400" mass="264403">MSSSGYPPNQGAFSAEQSRYPPHSVQYTFPSTRHQQEFAVPDYRSSHLEVSQASQLLQQQQQQQLRRRPSLLSEFHPGSDRPQERRTGYEQFHPGPSPVDHDSLESKRPRLEQVSDSHFQRVSAAVLPLVHTLPEGLRSSADAKKDPAFGGKHEAPSSPISGQPCGDDQNASPSKLSKEELIQSMDRVDREIAKVEQQILKLKKKQQQLEEEAAKPPEPEKPVSPPPVEQKHRSIVQIIYDENRKKAEEAHKIFEGLGPKVELPLYNQPSDTKVYHENIKTGVPARRMMKNQVMRKKLILFFKRRNHARKQREQKICQRYDQLMEAWEKKVDRIENNPRRKAKESKTREYYEKQFPEIRKQREQQERFQRVGQRGAGLSATIARSEHEISEIIDGLSEQENNEKQMRQLSVIPPMMFDAEQRRVKFINMNGLMEDPMKVYKDRQFMNVWTDHEKEIFKDKFIQHPKNFGLIASYLERKSVPDCVLYYYLTKKNENYKALVRRNYGKRRGRNQQQIARPSQEEKVEEKEEDKAEKTEKKEEEKKDEEEKDDKEDSKENTKEKDKTEGATEETEEREQATPRGRKTANSQGRRKGRITRSMTNEAAAASAAAAAATEEPPPPLPPPPEPISTEPVETSRWTEEEMEVAKKGLVEHGRNWAAIAKMVGTKSEAQCKNFYFNYKRRHNLDNLLQQHKQKTSRKPREERDVSQCESVASTVSAQEDEDIEASNEEENPEDSEGAENSSDTESAPSPSPVEAVKPGEDSTENASSRGNTEPVAELGSTSEPAPGASPSSAVPSTKPVENESAETQANDSITVEAAEPMDVDRQEPSAEVTSVLDLPATTRTDSVDVDMRVPENNPSKVEGDTKERDLERAGEKTEPGDEDLVGAQQIGAQRPEPQSDNDSSATCSADEDVDGEPERQRMFPMDSKPSLLNPPGSILVSSPIKPNPLDLPQLQHRAAVIPPMVSCTPCNIPIGTPVSGYALYQRHIKAMHESALLEEQRQRQEQIDLECRSSTSPCGTSKSPNREWEGKSVAYMPYAEVTRALEQEAQMHSTAARSASPCRLSPREVSKAAPQPMSAARYSVPPVLQPAPHQVITNLPEAVRLPTTRPTRPPPPLIPSSKTTVASEKPSFILGGSISQGTPGTYLTSHNQTSYTQETAKPSVGSISLGLPRQQESAKSATAPYIKQEEFSPRSQNSQPEGLLVRAQHEGVVRGTPGAIQEGSITRGTPTSKISLEGIPSLRGSITQGTPALSQAGIPAEALVKGSISRMPIEENSPEKGREEAASKGHVIYEGKSGHILSYDNIKNAREGTRSPRTAHEISLKRSYESVEGNIKQGLSMRESPVSAPLEGLICRALPRGSPHSDLKERTVLSGSIMQGTPRATTESFEDGLKYPKQIKRESPPIRAFEGAITKGKPYDGITTIKEMGRSIHEIPRQDILTQESRKTPEVVQSTRPIIEGSISQGTPIKFDSNSGQSAIKHNVKSLITGPNKLPRGMPPLEIVPENIKVVERGKYEDVKAGEPVRSRHTSVVSSGPSVLRSTLHEAPKAQLSPGIYDDSSARRTPVSYQSTMSRGSPMMNRTSDVTISSSKSTNLERKSTLTPTQRESIPAKSPVPGVDPVVSHSHSPFDPHHRGSTTGEVYRSHLPTHLDPAMPFHRALDPAAAAYLFQRQLSPTPAYPSQYQLYAMENTRQTILNDYITSQQMQVNLRPDVARGLSPREQQLGLPYPATRGIIDLTNMPPAILVPHPGGTSTPPMDRITYIPGTQITFPPRPYNSASMSPGHSTHLAAAASAEREREREKERERIAAASSDLYLRSGSEQPGRPGSHGYVRSPSPSVRAQEPMLQQRPSVFQGTNGTSVITPLDPSAQLRIMPLPAGGPSISQGLPASRYSTAADALAALVDAAASAPQMEVSKTKEISSHRYEAPGDAIEVISPASSPAPPQEKLQAYQPEVVKANQAESEASRPYEGPLHHYRPQQESLSPQQQLPPSSQADGVGQVPRTHRLITLADHICQIITQDFARNQVSSQPPQQPPTSTFQNSPSALVSTPVRTKTSNRYSPESQSQSVHHQRPGPRVSPENLVDKSRGRPGKSPERSHVSSESYEPISPPQVPVVHEKQDSVLLLSQRGAEPAEQRNDSRSPGSISYLPSFFTKLENTSPMVKSKKQEIFRKLNSSGGGDSDMAAAQPGTEIFNLPAVTTSGSVSSRGHSFADPASNLGLEDIIRKALMGSFDDKVEEHGVVMSQPVGVVPGGTSTSVVPSGETRREEGDPSPHSGGVCKPKLISKSNSRKSKSPIPGQGFLGTERPSSVSSVHSEGDYHRQTPGWAWEDRPSSTGSTQFPYNPLTMRMLSSTPPTPIACAPSSVNQAAPHQQSRIWEREPAPLLSAQYETLSDSDD</sequence>
<evidence type="ECO:0000313" key="7">
    <source>
        <dbReference type="Proteomes" id="UP001652583"/>
    </source>
</evidence>
<dbReference type="GO" id="GO:0048511">
    <property type="term" value="P:rhythmic process"/>
    <property type="evidence" value="ECO:0007669"/>
    <property type="project" value="UniProtKB-KW"/>
</dbReference>
<keyword evidence="2" id="KW-0175">Coiled coil</keyword>
<evidence type="ECO:0000259" key="4">
    <source>
        <dbReference type="PROSITE" id="PS50090"/>
    </source>
</evidence>
<feature type="compositionally biased region" description="Basic and acidic residues" evidence="3">
    <location>
        <begin position="2085"/>
        <end position="2102"/>
    </location>
</feature>
<feature type="domain" description="HTH myb-type" evidence="6">
    <location>
        <begin position="630"/>
        <end position="684"/>
    </location>
</feature>
<feature type="region of interest" description="Disordered" evidence="3">
    <location>
        <begin position="687"/>
        <end position="940"/>
    </location>
</feature>
<evidence type="ECO:0000256" key="3">
    <source>
        <dbReference type="SAM" id="MobiDB-lite"/>
    </source>
</evidence>
<organism evidence="7 8">
    <name type="scientific">Acinonyx jubatus</name>
    <name type="common">Cheetah</name>
    <dbReference type="NCBI Taxonomy" id="32536"/>
    <lineage>
        <taxon>Eukaryota</taxon>
        <taxon>Metazoa</taxon>
        <taxon>Chordata</taxon>
        <taxon>Craniata</taxon>
        <taxon>Vertebrata</taxon>
        <taxon>Euteleostomi</taxon>
        <taxon>Mammalia</taxon>
        <taxon>Eutheria</taxon>
        <taxon>Laurasiatheria</taxon>
        <taxon>Carnivora</taxon>
        <taxon>Feliformia</taxon>
        <taxon>Felidae</taxon>
        <taxon>Felinae</taxon>
        <taxon>Acinonyx</taxon>
    </lineage>
</organism>
<feature type="region of interest" description="Disordered" evidence="3">
    <location>
        <begin position="1522"/>
        <end position="1541"/>
    </location>
</feature>
<feature type="compositionally biased region" description="Low complexity" evidence="3">
    <location>
        <begin position="2027"/>
        <end position="2047"/>
    </location>
</feature>
<feature type="compositionally biased region" description="Polar residues" evidence="3">
    <location>
        <begin position="2048"/>
        <end position="2071"/>
    </location>
</feature>
<dbReference type="Gene3D" id="1.20.5.430">
    <property type="match status" value="1"/>
</dbReference>
<feature type="compositionally biased region" description="Polar residues" evidence="3">
    <location>
        <begin position="708"/>
        <end position="718"/>
    </location>
</feature>
<reference evidence="8" key="1">
    <citation type="submission" date="2025-08" db="UniProtKB">
        <authorList>
            <consortium name="RefSeq"/>
        </authorList>
    </citation>
    <scope>IDENTIFICATION</scope>
    <source>
        <tissue evidence="8">Blood</tissue>
    </source>
</reference>
<comment type="similarity">
    <text evidence="1">Belongs to the N-CoR nuclear receptor corepressors family.</text>
</comment>
<feature type="compositionally biased region" description="Low complexity" evidence="3">
    <location>
        <begin position="51"/>
        <end position="64"/>
    </location>
</feature>
<dbReference type="GO" id="GO:0003714">
    <property type="term" value="F:transcription corepressor activity"/>
    <property type="evidence" value="ECO:0007669"/>
    <property type="project" value="TreeGrafter"/>
</dbReference>
<feature type="compositionally biased region" description="Low complexity" evidence="3">
    <location>
        <begin position="602"/>
        <end position="615"/>
    </location>
</feature>
<dbReference type="GO" id="GO:0000785">
    <property type="term" value="C:chromatin"/>
    <property type="evidence" value="ECO:0007669"/>
    <property type="project" value="TreeGrafter"/>
</dbReference>
<evidence type="ECO:0000313" key="8">
    <source>
        <dbReference type="RefSeq" id="XP_026903198.2"/>
    </source>
</evidence>
<dbReference type="GO" id="GO:0003677">
    <property type="term" value="F:DNA binding"/>
    <property type="evidence" value="ECO:0007669"/>
    <property type="project" value="UniProtKB-KW"/>
</dbReference>
<feature type="compositionally biased region" description="Low complexity" evidence="3">
    <location>
        <begin position="781"/>
        <end position="797"/>
    </location>
</feature>
<feature type="compositionally biased region" description="Polar residues" evidence="3">
    <location>
        <begin position="1224"/>
        <end position="1235"/>
    </location>
</feature>
<evidence type="ECO:0000259" key="5">
    <source>
        <dbReference type="PROSITE" id="PS51293"/>
    </source>
</evidence>
<keyword evidence="7" id="KW-1185">Reference proteome</keyword>
<feature type="compositionally biased region" description="Pro residues" evidence="3">
    <location>
        <begin position="616"/>
        <end position="627"/>
    </location>
</feature>
<dbReference type="InterPro" id="IPR017930">
    <property type="entry name" value="Myb_dom"/>
</dbReference>
<dbReference type="Pfam" id="PF00249">
    <property type="entry name" value="Myb_DNA-binding"/>
    <property type="match status" value="1"/>
</dbReference>
<dbReference type="GO" id="GO:0005829">
    <property type="term" value="C:cytosol"/>
    <property type="evidence" value="ECO:0007669"/>
    <property type="project" value="UniProtKB-ARBA"/>
</dbReference>